<organism evidence="2 3">
    <name type="scientific">Armillaria luteobubalina</name>
    <dbReference type="NCBI Taxonomy" id="153913"/>
    <lineage>
        <taxon>Eukaryota</taxon>
        <taxon>Fungi</taxon>
        <taxon>Dikarya</taxon>
        <taxon>Basidiomycota</taxon>
        <taxon>Agaricomycotina</taxon>
        <taxon>Agaricomycetes</taxon>
        <taxon>Agaricomycetidae</taxon>
        <taxon>Agaricales</taxon>
        <taxon>Marasmiineae</taxon>
        <taxon>Physalacriaceae</taxon>
        <taxon>Armillaria</taxon>
    </lineage>
</organism>
<proteinExistence type="predicted"/>
<protein>
    <submittedName>
        <fullName evidence="2">Uncharacterized protein</fullName>
    </submittedName>
</protein>
<accession>A0AA39PF30</accession>
<name>A0AA39PF30_9AGAR</name>
<sequence length="544" mass="59068">MGILQDFKLVDSCYKLALHTLVCLLVGGAPANQRPLEWCHWFLTDLEMDCNNYKLDETLSLPREEGYDAHGDNPVLNLDVRPFHHLILPPPHHPMAAPSSTNILAHPGDPAPTPSIPKGPTMKKKPCPTMIKALEPPKEPAFSPISTQKVEVLMPPSGSSLVAPTVSKCKRMQGSAVQPPADIPKVKKSAKSTKTATQQPSIKDMTPMIPKCRTHRSTQKAKAPPDNALVDVGAKKLLLAHPSSSVILSDLGDKGGTLQGVVCNDFSLESESIVAPPTKRVCLVSPEVVSPPLPHAYHPLTGEPLTGLTYVSLTASSECDPPPPVIESSSKSKGKGKARITALPSPITLTPVSPVVETASKQQVASEVVDTTIDARGFHPDIDLQFHEPPSHEALERMKMSLLPTAPESLIKPPFQICSGQEYVYHCHSDPNPYFIQAPLMSVCSKGVSVKSAVVRIVPIGGSEAECMLWSLWNAFYILEQSPMDRGQNKYGHGWNNRSRVFCGLQYNTYSVPLMDSRDMKYGIETGKWNPSDSNKCIGAGWMG</sequence>
<keyword evidence="3" id="KW-1185">Reference proteome</keyword>
<feature type="region of interest" description="Disordered" evidence="1">
    <location>
        <begin position="174"/>
        <end position="199"/>
    </location>
</feature>
<dbReference type="AlphaFoldDB" id="A0AA39PF30"/>
<dbReference type="Proteomes" id="UP001175228">
    <property type="component" value="Unassembled WGS sequence"/>
</dbReference>
<reference evidence="2" key="1">
    <citation type="submission" date="2023-06" db="EMBL/GenBank/DDBJ databases">
        <authorList>
            <consortium name="Lawrence Berkeley National Laboratory"/>
            <person name="Ahrendt S."/>
            <person name="Sahu N."/>
            <person name="Indic B."/>
            <person name="Wong-Bajracharya J."/>
            <person name="Merenyi Z."/>
            <person name="Ke H.-M."/>
            <person name="Monk M."/>
            <person name="Kocsube S."/>
            <person name="Drula E."/>
            <person name="Lipzen A."/>
            <person name="Balint B."/>
            <person name="Henrissat B."/>
            <person name="Andreopoulos B."/>
            <person name="Martin F.M."/>
            <person name="Harder C.B."/>
            <person name="Rigling D."/>
            <person name="Ford K.L."/>
            <person name="Foster G.D."/>
            <person name="Pangilinan J."/>
            <person name="Papanicolaou A."/>
            <person name="Barry K."/>
            <person name="LaButti K."/>
            <person name="Viragh M."/>
            <person name="Koriabine M."/>
            <person name="Yan M."/>
            <person name="Riley R."/>
            <person name="Champramary S."/>
            <person name="Plett K.L."/>
            <person name="Tsai I.J."/>
            <person name="Slot J."/>
            <person name="Sipos G."/>
            <person name="Plett J."/>
            <person name="Nagy L.G."/>
            <person name="Grigoriev I.V."/>
        </authorList>
    </citation>
    <scope>NUCLEOTIDE SEQUENCE</scope>
    <source>
        <strain evidence="2">HWK02</strain>
    </source>
</reference>
<comment type="caution">
    <text evidence="2">The sequence shown here is derived from an EMBL/GenBank/DDBJ whole genome shotgun (WGS) entry which is preliminary data.</text>
</comment>
<evidence type="ECO:0000313" key="2">
    <source>
        <dbReference type="EMBL" id="KAK0483055.1"/>
    </source>
</evidence>
<evidence type="ECO:0000256" key="1">
    <source>
        <dbReference type="SAM" id="MobiDB-lite"/>
    </source>
</evidence>
<gene>
    <name evidence="2" type="ORF">EDD18DRAFT_1112329</name>
</gene>
<evidence type="ECO:0000313" key="3">
    <source>
        <dbReference type="Proteomes" id="UP001175228"/>
    </source>
</evidence>
<dbReference type="EMBL" id="JAUEPU010000061">
    <property type="protein sequence ID" value="KAK0483055.1"/>
    <property type="molecule type" value="Genomic_DNA"/>
</dbReference>